<name>A0AAE0NZI7_9PEZI</name>
<feature type="domain" description="NAD(P)-binding" evidence="1">
    <location>
        <begin position="8"/>
        <end position="193"/>
    </location>
</feature>
<gene>
    <name evidence="2" type="ORF">B0H63DRAFT_429337</name>
</gene>
<reference evidence="2" key="1">
    <citation type="journal article" date="2023" name="Mol. Phylogenet. Evol.">
        <title>Genome-scale phylogeny and comparative genomics of the fungal order Sordariales.</title>
        <authorList>
            <person name="Hensen N."/>
            <person name="Bonometti L."/>
            <person name="Westerberg I."/>
            <person name="Brannstrom I.O."/>
            <person name="Guillou S."/>
            <person name="Cros-Aarteil S."/>
            <person name="Calhoun S."/>
            <person name="Haridas S."/>
            <person name="Kuo A."/>
            <person name="Mondo S."/>
            <person name="Pangilinan J."/>
            <person name="Riley R."/>
            <person name="LaButti K."/>
            <person name="Andreopoulos B."/>
            <person name="Lipzen A."/>
            <person name="Chen C."/>
            <person name="Yan M."/>
            <person name="Daum C."/>
            <person name="Ng V."/>
            <person name="Clum A."/>
            <person name="Steindorff A."/>
            <person name="Ohm R.A."/>
            <person name="Martin F."/>
            <person name="Silar P."/>
            <person name="Natvig D.O."/>
            <person name="Lalanne C."/>
            <person name="Gautier V."/>
            <person name="Ament-Velasquez S.L."/>
            <person name="Kruys A."/>
            <person name="Hutchinson M.I."/>
            <person name="Powell A.J."/>
            <person name="Barry K."/>
            <person name="Miller A.N."/>
            <person name="Grigoriev I.V."/>
            <person name="Debuchy R."/>
            <person name="Gladieux P."/>
            <person name="Hiltunen Thoren M."/>
            <person name="Johannesson H."/>
        </authorList>
    </citation>
    <scope>NUCLEOTIDE SEQUENCE</scope>
    <source>
        <strain evidence="2">CBS 232.78</strain>
    </source>
</reference>
<dbReference type="Pfam" id="PF13460">
    <property type="entry name" value="NAD_binding_10"/>
    <property type="match status" value="1"/>
</dbReference>
<dbReference type="SUPFAM" id="SSF51735">
    <property type="entry name" value="NAD(P)-binding Rossmann-fold domains"/>
    <property type="match status" value="1"/>
</dbReference>
<dbReference type="Gene3D" id="3.40.50.720">
    <property type="entry name" value="NAD(P)-binding Rossmann-like Domain"/>
    <property type="match status" value="1"/>
</dbReference>
<keyword evidence="3" id="KW-1185">Reference proteome</keyword>
<dbReference type="EMBL" id="JAULSW010000002">
    <property type="protein sequence ID" value="KAK3390693.1"/>
    <property type="molecule type" value="Genomic_DNA"/>
</dbReference>
<evidence type="ECO:0000259" key="1">
    <source>
        <dbReference type="Pfam" id="PF13460"/>
    </source>
</evidence>
<evidence type="ECO:0000313" key="2">
    <source>
        <dbReference type="EMBL" id="KAK3390693.1"/>
    </source>
</evidence>
<protein>
    <recommendedName>
        <fullName evidence="1">NAD(P)-binding domain-containing protein</fullName>
    </recommendedName>
</protein>
<proteinExistence type="predicted"/>
<dbReference type="InterPro" id="IPR016040">
    <property type="entry name" value="NAD(P)-bd_dom"/>
</dbReference>
<reference evidence="2" key="2">
    <citation type="submission" date="2023-06" db="EMBL/GenBank/DDBJ databases">
        <authorList>
            <consortium name="Lawrence Berkeley National Laboratory"/>
            <person name="Haridas S."/>
            <person name="Hensen N."/>
            <person name="Bonometti L."/>
            <person name="Westerberg I."/>
            <person name="Brannstrom I.O."/>
            <person name="Guillou S."/>
            <person name="Cros-Aarteil S."/>
            <person name="Calhoun S."/>
            <person name="Kuo A."/>
            <person name="Mondo S."/>
            <person name="Pangilinan J."/>
            <person name="Riley R."/>
            <person name="LaButti K."/>
            <person name="Andreopoulos B."/>
            <person name="Lipzen A."/>
            <person name="Chen C."/>
            <person name="Yanf M."/>
            <person name="Daum C."/>
            <person name="Ng V."/>
            <person name="Clum A."/>
            <person name="Steindorff A."/>
            <person name="Ohm R."/>
            <person name="Martin F."/>
            <person name="Silar P."/>
            <person name="Natvig D."/>
            <person name="Lalanne C."/>
            <person name="Gautier V."/>
            <person name="Ament-velasquez S.L."/>
            <person name="Kruys A."/>
            <person name="Hutchinson M.I."/>
            <person name="Powell A.J."/>
            <person name="Barry K."/>
            <person name="Miller A.N."/>
            <person name="Grigoriev I.V."/>
            <person name="Debuchy R."/>
            <person name="Gladieux P."/>
            <person name="Thoren M.H."/>
            <person name="Johannesson H."/>
        </authorList>
    </citation>
    <scope>NUCLEOTIDE SEQUENCE</scope>
    <source>
        <strain evidence="2">CBS 232.78</strain>
    </source>
</reference>
<dbReference type="InterPro" id="IPR051604">
    <property type="entry name" value="Ergot_Alk_Oxidoreductase"/>
</dbReference>
<dbReference type="InterPro" id="IPR036291">
    <property type="entry name" value="NAD(P)-bd_dom_sf"/>
</dbReference>
<accession>A0AAE0NZI7</accession>
<comment type="caution">
    <text evidence="2">The sequence shown here is derived from an EMBL/GenBank/DDBJ whole genome shotgun (WGS) entry which is preliminary data.</text>
</comment>
<evidence type="ECO:0000313" key="3">
    <source>
        <dbReference type="Proteomes" id="UP001285441"/>
    </source>
</evidence>
<dbReference type="PANTHER" id="PTHR43162">
    <property type="match status" value="1"/>
</dbReference>
<organism evidence="2 3">
    <name type="scientific">Podospora didyma</name>
    <dbReference type="NCBI Taxonomy" id="330526"/>
    <lineage>
        <taxon>Eukaryota</taxon>
        <taxon>Fungi</taxon>
        <taxon>Dikarya</taxon>
        <taxon>Ascomycota</taxon>
        <taxon>Pezizomycotina</taxon>
        <taxon>Sordariomycetes</taxon>
        <taxon>Sordariomycetidae</taxon>
        <taxon>Sordariales</taxon>
        <taxon>Podosporaceae</taxon>
        <taxon>Podospora</taxon>
    </lineage>
</organism>
<sequence>MQITIIPASPQTGKATIRALLNDPAQPSVRGIYRDLTRVPEDFRSNPRFEAVQGDAEDVVTLDVSGSDAVLAITPPKYDGSDVVQLGKTIAENIKAAVQKAGSVKRLVYLSSVGAQYDHGVGVVASNYEAEATLKDAAPEVVFVRCTYFMENWASAAETVKDAGFFFSTLTPLDFKLEMVSIQDVGNACTASLLNSLEQGQPSPHAFELFGPRPYTSLDVKEGFQQVIGKAVTVRPIVKPALREFYSGLFPPTLAQQFAEMNEAYLPGGLLDRDPDPTTGQALRGTTELHDVLRALYCSQA</sequence>
<dbReference type="AlphaFoldDB" id="A0AAE0NZI7"/>
<dbReference type="Proteomes" id="UP001285441">
    <property type="component" value="Unassembled WGS sequence"/>
</dbReference>
<dbReference type="Gene3D" id="3.90.25.10">
    <property type="entry name" value="UDP-galactose 4-epimerase, domain 1"/>
    <property type="match status" value="1"/>
</dbReference>
<dbReference type="PANTHER" id="PTHR43162:SF1">
    <property type="entry name" value="PRESTALK A DIFFERENTIATION PROTEIN A"/>
    <property type="match status" value="1"/>
</dbReference>